<protein>
    <submittedName>
        <fullName evidence="1">Uncharacterized protein</fullName>
    </submittedName>
</protein>
<dbReference type="STRING" id="225359.A0A2S4PN90"/>
<evidence type="ECO:0000313" key="2">
    <source>
        <dbReference type="Proteomes" id="UP000237438"/>
    </source>
</evidence>
<reference evidence="1 2" key="1">
    <citation type="submission" date="2017-10" db="EMBL/GenBank/DDBJ databases">
        <title>Development of genomic resources for the powdery mildew, Erysiphe pulchra.</title>
        <authorList>
            <person name="Wadl P.A."/>
            <person name="Mack B.M."/>
            <person name="Moore G."/>
            <person name="Beltz S.B."/>
        </authorList>
    </citation>
    <scope>NUCLEOTIDE SEQUENCE [LARGE SCALE GENOMIC DNA]</scope>
    <source>
        <strain evidence="1">Cflorida</strain>
    </source>
</reference>
<accession>A0A2S4PN90</accession>
<name>A0A2S4PN90_9PEZI</name>
<comment type="caution">
    <text evidence="1">The sequence shown here is derived from an EMBL/GenBank/DDBJ whole genome shotgun (WGS) entry which is preliminary data.</text>
</comment>
<evidence type="ECO:0000313" key="1">
    <source>
        <dbReference type="EMBL" id="POS83497.1"/>
    </source>
</evidence>
<organism evidence="1 2">
    <name type="scientific">Erysiphe pulchra</name>
    <dbReference type="NCBI Taxonomy" id="225359"/>
    <lineage>
        <taxon>Eukaryota</taxon>
        <taxon>Fungi</taxon>
        <taxon>Dikarya</taxon>
        <taxon>Ascomycota</taxon>
        <taxon>Pezizomycotina</taxon>
        <taxon>Leotiomycetes</taxon>
        <taxon>Erysiphales</taxon>
        <taxon>Erysiphaceae</taxon>
        <taxon>Erysiphe</taxon>
    </lineage>
</organism>
<dbReference type="AlphaFoldDB" id="A0A2S4PN90"/>
<gene>
    <name evidence="1" type="ORF">EPUL_006445</name>
</gene>
<dbReference type="Proteomes" id="UP000237438">
    <property type="component" value="Unassembled WGS sequence"/>
</dbReference>
<sequence>MAGDKGKGRDHELSEVDEKVKTVYSAVVASAASLTHDVFSTITNYEMLGNTIGAFAGLNKGQLSNSSSTGSSYIEDRVPKLSQSCGFHGFKFGHYEQRHPEFEKEYSRFLSNSNSFPHFLFSQLENPQTEDSHITTCSTKTSKSISPSIIEQEHRDGDEVVNLLMGFGKEEDCEHETSEVVNTLNSLPLGDTSDNSQLNFKENLEFSTRQPVSFLEKGPFNFLPSFEDPIAHHNQWMDIQENYTEKVWGDRWEAVENSKQANKNSNQIRSKQSQNIAKRRLEAICYHLRQRNPKFESHFLS</sequence>
<dbReference type="EMBL" id="PEDP01001537">
    <property type="protein sequence ID" value="POS83497.1"/>
    <property type="molecule type" value="Genomic_DNA"/>
</dbReference>
<dbReference type="OrthoDB" id="3597848at2759"/>
<keyword evidence="2" id="KW-1185">Reference proteome</keyword>
<proteinExistence type="predicted"/>